<dbReference type="EMBL" id="SDAQ01000164">
    <property type="protein sequence ID" value="KAI3532811.1"/>
    <property type="molecule type" value="Genomic_DNA"/>
</dbReference>
<evidence type="ECO:0000256" key="1">
    <source>
        <dbReference type="SAM" id="MobiDB-lite"/>
    </source>
</evidence>
<dbReference type="Proteomes" id="UP001056436">
    <property type="component" value="Unassembled WGS sequence"/>
</dbReference>
<comment type="caution">
    <text evidence="2">The sequence shown here is derived from an EMBL/GenBank/DDBJ whole genome shotgun (WGS) entry which is preliminary data.</text>
</comment>
<name>A0A9P9X2C3_9PEZI</name>
<evidence type="ECO:0000313" key="3">
    <source>
        <dbReference type="Proteomes" id="UP001056436"/>
    </source>
</evidence>
<feature type="region of interest" description="Disordered" evidence="1">
    <location>
        <begin position="90"/>
        <end position="116"/>
    </location>
</feature>
<reference evidence="2" key="1">
    <citation type="submission" date="2019-01" db="EMBL/GenBank/DDBJ databases">
        <title>Colletotrichum abscissum LGMF1257.</title>
        <authorList>
            <person name="Baroncelli R."/>
        </authorList>
    </citation>
    <scope>NUCLEOTIDE SEQUENCE</scope>
    <source>
        <strain evidence="2">Ca142</strain>
    </source>
</reference>
<protein>
    <submittedName>
        <fullName evidence="2">Uncharacterized protein</fullName>
    </submittedName>
</protein>
<keyword evidence="3" id="KW-1185">Reference proteome</keyword>
<sequence>MQPQSSFAQSQGQPAFEFSDPTRGYYSGFEHPIAMGINDITLPSSPVAMLPVWDFLSGIMQETPNGCYARNGLCSPARCDIAIRPSGIHSHSTTAQPHLLPSDYNGRKATRGRRRSSSVIYELSVTVTPATSVTRRPS</sequence>
<gene>
    <name evidence="2" type="ORF">CABS02_13750</name>
</gene>
<dbReference type="OrthoDB" id="10516404at2759"/>
<dbReference type="AlphaFoldDB" id="A0A9P9X2C3"/>
<evidence type="ECO:0000313" key="2">
    <source>
        <dbReference type="EMBL" id="KAI3532811.1"/>
    </source>
</evidence>
<accession>A0A9P9X2C3</accession>
<organism evidence="2 3">
    <name type="scientific">Colletotrichum abscissum</name>
    <dbReference type="NCBI Taxonomy" id="1671311"/>
    <lineage>
        <taxon>Eukaryota</taxon>
        <taxon>Fungi</taxon>
        <taxon>Dikarya</taxon>
        <taxon>Ascomycota</taxon>
        <taxon>Pezizomycotina</taxon>
        <taxon>Sordariomycetes</taxon>
        <taxon>Hypocreomycetidae</taxon>
        <taxon>Glomerellales</taxon>
        <taxon>Glomerellaceae</taxon>
        <taxon>Colletotrichum</taxon>
        <taxon>Colletotrichum acutatum species complex</taxon>
    </lineage>
</organism>
<proteinExistence type="predicted"/>